<keyword evidence="3" id="KW-1185">Reference proteome</keyword>
<dbReference type="Proteomes" id="UP000636755">
    <property type="component" value="Unassembled WGS sequence"/>
</dbReference>
<evidence type="ECO:0008006" key="4">
    <source>
        <dbReference type="Google" id="ProtNLM"/>
    </source>
</evidence>
<organism evidence="2 3">
    <name type="scientific">Ruminococcus intestinalis</name>
    <dbReference type="NCBI Taxonomy" id="2763066"/>
    <lineage>
        <taxon>Bacteria</taxon>
        <taxon>Bacillati</taxon>
        <taxon>Bacillota</taxon>
        <taxon>Clostridia</taxon>
        <taxon>Eubacteriales</taxon>
        <taxon>Oscillospiraceae</taxon>
        <taxon>Ruminococcus</taxon>
    </lineage>
</organism>
<gene>
    <name evidence="2" type="ORF">H8R91_10130</name>
</gene>
<feature type="chain" id="PRO_5046507455" description="Bypass of forespore C C-terminal domain-containing protein" evidence="1">
    <location>
        <begin position="31"/>
        <end position="106"/>
    </location>
</feature>
<name>A0ABR7HN43_9FIRM</name>
<comment type="caution">
    <text evidence="2">The sequence shown here is derived from an EMBL/GenBank/DDBJ whole genome shotgun (WGS) entry which is preliminary data.</text>
</comment>
<proteinExistence type="predicted"/>
<dbReference type="PROSITE" id="PS51257">
    <property type="entry name" value="PROKAR_LIPOPROTEIN"/>
    <property type="match status" value="1"/>
</dbReference>
<feature type="signal peptide" evidence="1">
    <location>
        <begin position="1"/>
        <end position="30"/>
    </location>
</feature>
<protein>
    <recommendedName>
        <fullName evidence="4">Bypass of forespore C C-terminal domain-containing protein</fullName>
    </recommendedName>
</protein>
<reference evidence="2 3" key="1">
    <citation type="submission" date="2020-08" db="EMBL/GenBank/DDBJ databases">
        <title>Genome public.</title>
        <authorList>
            <person name="Liu C."/>
            <person name="Sun Q."/>
        </authorList>
    </citation>
    <scope>NUCLEOTIDE SEQUENCE [LARGE SCALE GENOMIC DNA]</scope>
    <source>
        <strain evidence="2 3">NSJ-71</strain>
    </source>
</reference>
<evidence type="ECO:0000313" key="3">
    <source>
        <dbReference type="Proteomes" id="UP000636755"/>
    </source>
</evidence>
<sequence length="106" mass="11595">MKKLICATGIILIACAVTGNLFTAGTDASAQTVQQSNTEDKCEEDVFILKIEDGYLNVYYKESGNIYLKTGTMSSNLPKSDVMQLEKGVEITGKEALRRAVEDYCS</sequence>
<evidence type="ECO:0000313" key="2">
    <source>
        <dbReference type="EMBL" id="MBC5728866.1"/>
    </source>
</evidence>
<dbReference type="RefSeq" id="WP_186935997.1">
    <property type="nucleotide sequence ID" value="NZ_JACOPS010000005.1"/>
</dbReference>
<accession>A0ABR7HN43</accession>
<keyword evidence="1" id="KW-0732">Signal</keyword>
<dbReference type="EMBL" id="JACOPS010000005">
    <property type="protein sequence ID" value="MBC5728866.1"/>
    <property type="molecule type" value="Genomic_DNA"/>
</dbReference>
<evidence type="ECO:0000256" key="1">
    <source>
        <dbReference type="SAM" id="SignalP"/>
    </source>
</evidence>